<name>A0A6P7TX64_9MOLL</name>
<dbReference type="GO" id="GO:0000166">
    <property type="term" value="F:nucleotide binding"/>
    <property type="evidence" value="ECO:0007669"/>
    <property type="project" value="InterPro"/>
</dbReference>
<dbReference type="SUPFAM" id="SSF55347">
    <property type="entry name" value="Glyceraldehyde-3-phosphate dehydrogenase-like, C-terminal domain"/>
    <property type="match status" value="1"/>
</dbReference>
<comment type="similarity">
    <text evidence="1">Belongs to the Gfo/Idh/MocA family.</text>
</comment>
<feature type="domain" description="GFO/IDH/MocA-like oxidoreductase" evidence="4">
    <location>
        <begin position="142"/>
        <end position="253"/>
    </location>
</feature>
<evidence type="ECO:0000313" key="5">
    <source>
        <dbReference type="Proteomes" id="UP000515154"/>
    </source>
</evidence>
<dbReference type="Proteomes" id="UP000515154">
    <property type="component" value="Unplaced"/>
</dbReference>
<dbReference type="PANTHER" id="PTHR43818:SF11">
    <property type="entry name" value="BCDNA.GH03377"/>
    <property type="match status" value="1"/>
</dbReference>
<dbReference type="InterPro" id="IPR055170">
    <property type="entry name" value="GFO_IDH_MocA-like_dom"/>
</dbReference>
<evidence type="ECO:0000256" key="1">
    <source>
        <dbReference type="ARBA" id="ARBA00010928"/>
    </source>
</evidence>
<dbReference type="PANTHER" id="PTHR43818">
    <property type="entry name" value="BCDNA.GH03377"/>
    <property type="match status" value="1"/>
</dbReference>
<protein>
    <submittedName>
        <fullName evidence="6">Glucose-fructose oxidoreductase domain-containing protein 1-like</fullName>
    </submittedName>
</protein>
<dbReference type="SUPFAM" id="SSF51735">
    <property type="entry name" value="NAD(P)-binding Rossmann-fold domains"/>
    <property type="match status" value="1"/>
</dbReference>
<organism evidence="5 6">
    <name type="scientific">Octopus sinensis</name>
    <name type="common">East Asian common octopus</name>
    <dbReference type="NCBI Taxonomy" id="2607531"/>
    <lineage>
        <taxon>Eukaryota</taxon>
        <taxon>Metazoa</taxon>
        <taxon>Spiralia</taxon>
        <taxon>Lophotrochozoa</taxon>
        <taxon>Mollusca</taxon>
        <taxon>Cephalopoda</taxon>
        <taxon>Coleoidea</taxon>
        <taxon>Octopodiformes</taxon>
        <taxon>Octopoda</taxon>
        <taxon>Incirrata</taxon>
        <taxon>Octopodidae</taxon>
        <taxon>Octopus</taxon>
    </lineage>
</organism>
<keyword evidence="5" id="KW-1185">Reference proteome</keyword>
<proteinExistence type="inferred from homology"/>
<gene>
    <name evidence="6" type="primary">LOC115227979</name>
</gene>
<feature type="domain" description="Gfo/Idh/MocA-like oxidoreductase N-terminal" evidence="3">
    <location>
        <begin position="7"/>
        <end position="95"/>
    </location>
</feature>
<dbReference type="InterPro" id="IPR036291">
    <property type="entry name" value="NAD(P)-bd_dom_sf"/>
</dbReference>
<dbReference type="AlphaFoldDB" id="A0A6P7TX64"/>
<dbReference type="Pfam" id="PF01408">
    <property type="entry name" value="GFO_IDH_MocA"/>
    <property type="match status" value="1"/>
</dbReference>
<dbReference type="RefSeq" id="XP_029654525.1">
    <property type="nucleotide sequence ID" value="XM_029798665.1"/>
</dbReference>
<dbReference type="Gene3D" id="3.30.360.10">
    <property type="entry name" value="Dihydrodipicolinate Reductase, domain 2"/>
    <property type="match status" value="1"/>
</dbReference>
<keyword evidence="2" id="KW-0560">Oxidoreductase</keyword>
<dbReference type="InterPro" id="IPR050463">
    <property type="entry name" value="Gfo/Idh/MocA_oxidrdct_glycsds"/>
</dbReference>
<dbReference type="Gene3D" id="3.40.50.720">
    <property type="entry name" value="NAD(P)-binding Rossmann-like Domain"/>
    <property type="match status" value="1"/>
</dbReference>
<accession>A0A6P7TX64</accession>
<evidence type="ECO:0000313" key="6">
    <source>
        <dbReference type="RefSeq" id="XP_029654525.1"/>
    </source>
</evidence>
<dbReference type="Pfam" id="PF22725">
    <property type="entry name" value="GFO_IDH_MocA_C3"/>
    <property type="match status" value="1"/>
</dbReference>
<evidence type="ECO:0000259" key="4">
    <source>
        <dbReference type="Pfam" id="PF22725"/>
    </source>
</evidence>
<dbReference type="KEGG" id="osn:115227979"/>
<dbReference type="GO" id="GO:0016491">
    <property type="term" value="F:oxidoreductase activity"/>
    <property type="evidence" value="ECO:0007669"/>
    <property type="project" value="UniProtKB-KW"/>
</dbReference>
<dbReference type="InterPro" id="IPR000683">
    <property type="entry name" value="Gfo/Idh/MocA-like_OxRdtase_N"/>
</dbReference>
<sequence length="347" mass="39688">MKKYKIMVGIFGIESFTTYLINILRSKHFSITALWDKDLATASNLAQKLSIPFYSDDYDEVIIRKDIDLIIVFTAPHFLIPISTRAVSIGKHVICNFCASPDRLEMSGIMEAGEYYPQLLSMPFNPYRFDDSITLLRDHLDDVGDPLYIRVTLSCHTFVSNSRYDWKCETSMGGGVLNIHASHIIDIVGYIIAGKPVKVFGSLLRQKVVHSDTMATFEMVMDTDLHVFVTISAFLESKVSNLEFIVSGSRGYLSLRGNNLFRWIYGESEETCLSRRCVRTDSEEFNLCLSNMTNSLYDMFIYNEEQRKITYQANENIPNFIDMGNTSAVINAIRMSDNTRRFLNVEY</sequence>
<reference evidence="6" key="1">
    <citation type="submission" date="2025-08" db="UniProtKB">
        <authorList>
            <consortium name="RefSeq"/>
        </authorList>
    </citation>
    <scope>IDENTIFICATION</scope>
</reference>
<evidence type="ECO:0000259" key="3">
    <source>
        <dbReference type="Pfam" id="PF01408"/>
    </source>
</evidence>
<evidence type="ECO:0000256" key="2">
    <source>
        <dbReference type="ARBA" id="ARBA00023002"/>
    </source>
</evidence>